<dbReference type="PRINTS" id="PR00111">
    <property type="entry name" value="ABHYDROLASE"/>
</dbReference>
<dbReference type="InterPro" id="IPR050266">
    <property type="entry name" value="AB_hydrolase_sf"/>
</dbReference>
<feature type="domain" description="AB hydrolase-1" evidence="1">
    <location>
        <begin position="5"/>
        <end position="224"/>
    </location>
</feature>
<dbReference type="PANTHER" id="PTHR43798:SF29">
    <property type="entry name" value="AB HYDROLASE-1 DOMAIN-CONTAINING PROTEIN"/>
    <property type="match status" value="1"/>
</dbReference>
<gene>
    <name evidence="2" type="ORF">FHW18_000682</name>
</gene>
<dbReference type="AlphaFoldDB" id="A0A7Y9IR51"/>
<keyword evidence="3" id="KW-1185">Reference proteome</keyword>
<comment type="caution">
    <text evidence="2">The sequence shown here is derived from an EMBL/GenBank/DDBJ whole genome shotgun (WGS) entry which is preliminary data.</text>
</comment>
<dbReference type="Gene3D" id="3.40.50.1820">
    <property type="entry name" value="alpha/beta hydrolase"/>
    <property type="match status" value="1"/>
</dbReference>
<dbReference type="Pfam" id="PF00561">
    <property type="entry name" value="Abhydrolase_1"/>
    <property type="match status" value="1"/>
</dbReference>
<protein>
    <submittedName>
        <fullName evidence="2">Pimeloyl-ACP methyl ester carboxylesterase</fullName>
    </submittedName>
</protein>
<evidence type="ECO:0000313" key="2">
    <source>
        <dbReference type="EMBL" id="NYE81411.1"/>
    </source>
</evidence>
<dbReference type="InterPro" id="IPR000073">
    <property type="entry name" value="AB_hydrolase_1"/>
</dbReference>
<evidence type="ECO:0000259" key="1">
    <source>
        <dbReference type="Pfam" id="PF00561"/>
    </source>
</evidence>
<dbReference type="EMBL" id="JACBYR010000001">
    <property type="protein sequence ID" value="NYE81411.1"/>
    <property type="molecule type" value="Genomic_DNA"/>
</dbReference>
<evidence type="ECO:0000313" key="3">
    <source>
        <dbReference type="Proteomes" id="UP000542125"/>
    </source>
</evidence>
<dbReference type="SUPFAM" id="SSF53474">
    <property type="entry name" value="alpha/beta-Hydrolases"/>
    <property type="match status" value="1"/>
</dbReference>
<sequence length="237" mass="25222">MSAQPLLLLPGLLCDAAVWEPQIAELGDQADCIVADYGSASSITEMAQIALSLAPAGPLAVAGHSMGGRVALEVIRLAPERVTRLALMDTGYQALVPGFVGEGEKKGRYALLETARKDGMRALGLKWAPGMVHPSRVDGPVFEAVLQMIERKTPDIFAAQINALIHRPDASGQLAGIQVPTLVLCGRDDSWSPLSRHEDMHAVLPRSTLSVIENSGHMSTMEEPGQVTAAMKAWLNA</sequence>
<dbReference type="Proteomes" id="UP000542125">
    <property type="component" value="Unassembled WGS sequence"/>
</dbReference>
<accession>A0A7Y9IR51</accession>
<reference evidence="2 3" key="1">
    <citation type="submission" date="2020-07" db="EMBL/GenBank/DDBJ databases">
        <title>Genomic Encyclopedia of Type Strains, Phase IV (KMG-V): Genome sequencing to study the core and pangenomes of soil and plant-associated prokaryotes.</title>
        <authorList>
            <person name="Whitman W."/>
        </authorList>
    </citation>
    <scope>NUCLEOTIDE SEQUENCE [LARGE SCALE GENOMIC DNA]</scope>
    <source>
        <strain evidence="2 3">SAS40</strain>
    </source>
</reference>
<name>A0A7Y9IR51_9BURK</name>
<dbReference type="RefSeq" id="WP_179583410.1">
    <property type="nucleotide sequence ID" value="NZ_JACBYR010000001.1"/>
</dbReference>
<dbReference type="PANTHER" id="PTHR43798">
    <property type="entry name" value="MONOACYLGLYCEROL LIPASE"/>
    <property type="match status" value="1"/>
</dbReference>
<proteinExistence type="predicted"/>
<dbReference type="InterPro" id="IPR029058">
    <property type="entry name" value="AB_hydrolase_fold"/>
</dbReference>
<organism evidence="2 3">
    <name type="scientific">Pigmentiphaga litoralis</name>
    <dbReference type="NCBI Taxonomy" id="516702"/>
    <lineage>
        <taxon>Bacteria</taxon>
        <taxon>Pseudomonadati</taxon>
        <taxon>Pseudomonadota</taxon>
        <taxon>Betaproteobacteria</taxon>
        <taxon>Burkholderiales</taxon>
        <taxon>Alcaligenaceae</taxon>
        <taxon>Pigmentiphaga</taxon>
    </lineage>
</organism>